<dbReference type="SUPFAM" id="SSF48264">
    <property type="entry name" value="Cytochrome P450"/>
    <property type="match status" value="1"/>
</dbReference>
<dbReference type="InterPro" id="IPR050121">
    <property type="entry name" value="Cytochrome_P450_monoxygenase"/>
</dbReference>
<feature type="non-terminal residue" evidence="10">
    <location>
        <position position="1"/>
    </location>
</feature>
<evidence type="ECO:0000256" key="8">
    <source>
        <dbReference type="PIRSR" id="PIRSR602401-1"/>
    </source>
</evidence>
<dbReference type="Gene3D" id="1.10.630.10">
    <property type="entry name" value="Cytochrome P450"/>
    <property type="match status" value="1"/>
</dbReference>
<keyword evidence="6 8" id="KW-0408">Iron</keyword>
<dbReference type="CDD" id="cd11058">
    <property type="entry name" value="CYP60B-like"/>
    <property type="match status" value="1"/>
</dbReference>
<evidence type="ECO:0000256" key="9">
    <source>
        <dbReference type="RuleBase" id="RU000461"/>
    </source>
</evidence>
<sequence>ILTGHCIYNLYWHPLRHFPGPRWAAITHLPQIVSDLTGQSHRDNRQLHERYGSIVRIAPNTLSICAVQGWEDIYGYPTRKKPELINDPQFFATPPNGYHSISSSNHADHTRHRRVLARGFSSKALEQQLACVASTTDLLINRMRSHVDQSQDRIDLNRWYSLTAFDILGRLLFGEPFGCVQGDRPHPLLRALGPSLKRRLIDMAATSQFPLPPWLLQWLTRQLRLPVSANAEIPAASYRGPDSRPALLTARLQRKDPTTPQDFIAVMQEYGIKVNKLEHGELESNTDAFLLAGSETTATALSACTYYILTHQAVYARLVEVVRHTYRTENEITVASSILKGGPPYLQAVVSETLRLFPAIPVGLPRVVPAEGSQICGTFVPGGTTVSMAQWSIHRSHHYFPDPDRFSPERWLHAAPGSDTAATRTEKNDNDNNVAACKAFSFGPRDCIGKTLALAEIAHVLCRVLWNFDLELCEESREWDEQRVFLLWERKPLMVKIRQRGDIE</sequence>
<evidence type="ECO:0000256" key="5">
    <source>
        <dbReference type="ARBA" id="ARBA00023002"/>
    </source>
</evidence>
<evidence type="ECO:0000256" key="1">
    <source>
        <dbReference type="ARBA" id="ARBA00001971"/>
    </source>
</evidence>
<evidence type="ECO:0000256" key="6">
    <source>
        <dbReference type="ARBA" id="ARBA00023004"/>
    </source>
</evidence>
<evidence type="ECO:0000256" key="7">
    <source>
        <dbReference type="ARBA" id="ARBA00023033"/>
    </source>
</evidence>
<proteinExistence type="inferred from homology"/>
<comment type="similarity">
    <text evidence="2 9">Belongs to the cytochrome P450 family.</text>
</comment>
<dbReference type="GO" id="GO:0020037">
    <property type="term" value="F:heme binding"/>
    <property type="evidence" value="ECO:0007669"/>
    <property type="project" value="InterPro"/>
</dbReference>
<keyword evidence="11" id="KW-1185">Reference proteome</keyword>
<evidence type="ECO:0000313" key="10">
    <source>
        <dbReference type="EMBL" id="PYI26853.1"/>
    </source>
</evidence>
<dbReference type="InterPro" id="IPR001128">
    <property type="entry name" value="Cyt_P450"/>
</dbReference>
<dbReference type="GO" id="GO:0004497">
    <property type="term" value="F:monooxygenase activity"/>
    <property type="evidence" value="ECO:0007669"/>
    <property type="project" value="UniProtKB-KW"/>
</dbReference>
<dbReference type="GO" id="GO:0005506">
    <property type="term" value="F:iron ion binding"/>
    <property type="evidence" value="ECO:0007669"/>
    <property type="project" value="InterPro"/>
</dbReference>
<evidence type="ECO:0000256" key="3">
    <source>
        <dbReference type="ARBA" id="ARBA00022617"/>
    </source>
</evidence>
<dbReference type="PRINTS" id="PR00463">
    <property type="entry name" value="EP450I"/>
</dbReference>
<reference evidence="10 11" key="1">
    <citation type="submission" date="2018-02" db="EMBL/GenBank/DDBJ databases">
        <title>The genomes of Aspergillus section Nigri reveals drivers in fungal speciation.</title>
        <authorList>
            <consortium name="DOE Joint Genome Institute"/>
            <person name="Vesth T.C."/>
            <person name="Nybo J."/>
            <person name="Theobald S."/>
            <person name="Brandl J."/>
            <person name="Frisvad J.C."/>
            <person name="Nielsen K.F."/>
            <person name="Lyhne E.K."/>
            <person name="Kogle M.E."/>
            <person name="Kuo A."/>
            <person name="Riley R."/>
            <person name="Clum A."/>
            <person name="Nolan M."/>
            <person name="Lipzen A."/>
            <person name="Salamov A."/>
            <person name="Henrissat B."/>
            <person name="Wiebenga A."/>
            <person name="De vries R.P."/>
            <person name="Grigoriev I.V."/>
            <person name="Mortensen U.H."/>
            <person name="Andersen M.R."/>
            <person name="Baker S.E."/>
        </authorList>
    </citation>
    <scope>NUCLEOTIDE SEQUENCE [LARGE SCALE GENOMIC DNA]</scope>
    <source>
        <strain evidence="10 11">CBS 114.80</strain>
    </source>
</reference>
<dbReference type="PRINTS" id="PR00385">
    <property type="entry name" value="P450"/>
</dbReference>
<dbReference type="PANTHER" id="PTHR24305">
    <property type="entry name" value="CYTOCHROME P450"/>
    <property type="match status" value="1"/>
</dbReference>
<keyword evidence="5 9" id="KW-0560">Oxidoreductase</keyword>
<keyword evidence="4 8" id="KW-0479">Metal-binding</keyword>
<dbReference type="InterPro" id="IPR017972">
    <property type="entry name" value="Cyt_P450_CS"/>
</dbReference>
<comment type="cofactor">
    <cofactor evidence="1 8">
        <name>heme</name>
        <dbReference type="ChEBI" id="CHEBI:30413"/>
    </cofactor>
</comment>
<gene>
    <name evidence="10" type="ORF">BP00DRAFT_354866</name>
</gene>
<keyword evidence="3 8" id="KW-0349">Heme</keyword>
<dbReference type="InterPro" id="IPR002401">
    <property type="entry name" value="Cyt_P450_E_grp-I"/>
</dbReference>
<dbReference type="GO" id="GO:0016705">
    <property type="term" value="F:oxidoreductase activity, acting on paired donors, with incorporation or reduction of molecular oxygen"/>
    <property type="evidence" value="ECO:0007669"/>
    <property type="project" value="InterPro"/>
</dbReference>
<dbReference type="Pfam" id="PF00067">
    <property type="entry name" value="p450"/>
    <property type="match status" value="1"/>
</dbReference>
<dbReference type="InterPro" id="IPR036396">
    <property type="entry name" value="Cyt_P450_sf"/>
</dbReference>
<accession>A0A2V5HYZ5</accession>
<dbReference type="AlphaFoldDB" id="A0A2V5HYZ5"/>
<evidence type="ECO:0000313" key="11">
    <source>
        <dbReference type="Proteomes" id="UP000248817"/>
    </source>
</evidence>
<keyword evidence="7 9" id="KW-0503">Monooxygenase</keyword>
<dbReference type="Proteomes" id="UP000248817">
    <property type="component" value="Unassembled WGS sequence"/>
</dbReference>
<protein>
    <submittedName>
        <fullName evidence="10">Cytochrome P450</fullName>
    </submittedName>
</protein>
<evidence type="ECO:0000256" key="2">
    <source>
        <dbReference type="ARBA" id="ARBA00010617"/>
    </source>
</evidence>
<dbReference type="PANTHER" id="PTHR24305:SF210">
    <property type="entry name" value="CYTOCHROME P450 MONOOXYGENASE ASQL-RELATED"/>
    <property type="match status" value="1"/>
</dbReference>
<name>A0A2V5HYZ5_9EURO</name>
<feature type="binding site" description="axial binding residue" evidence="8">
    <location>
        <position position="447"/>
    </location>
    <ligand>
        <name>heme</name>
        <dbReference type="ChEBI" id="CHEBI:30413"/>
    </ligand>
    <ligandPart>
        <name>Fe</name>
        <dbReference type="ChEBI" id="CHEBI:18248"/>
    </ligandPart>
</feature>
<dbReference type="PROSITE" id="PS00086">
    <property type="entry name" value="CYTOCHROME_P450"/>
    <property type="match status" value="1"/>
</dbReference>
<dbReference type="EMBL" id="KZ825584">
    <property type="protein sequence ID" value="PYI26853.1"/>
    <property type="molecule type" value="Genomic_DNA"/>
</dbReference>
<evidence type="ECO:0000256" key="4">
    <source>
        <dbReference type="ARBA" id="ARBA00022723"/>
    </source>
</evidence>
<organism evidence="10 11">
    <name type="scientific">Aspergillus indologenus CBS 114.80</name>
    <dbReference type="NCBI Taxonomy" id="1450541"/>
    <lineage>
        <taxon>Eukaryota</taxon>
        <taxon>Fungi</taxon>
        <taxon>Dikarya</taxon>
        <taxon>Ascomycota</taxon>
        <taxon>Pezizomycotina</taxon>
        <taxon>Eurotiomycetes</taxon>
        <taxon>Eurotiomycetidae</taxon>
        <taxon>Eurotiales</taxon>
        <taxon>Aspergillaceae</taxon>
        <taxon>Aspergillus</taxon>
        <taxon>Aspergillus subgen. Circumdati</taxon>
    </lineage>
</organism>